<dbReference type="InterPro" id="IPR031755">
    <property type="entry name" value="Inhibitor_I66"/>
</dbReference>
<protein>
    <submittedName>
        <fullName evidence="1">Uncharacterized protein</fullName>
    </submittedName>
</protein>
<dbReference type="AlphaFoldDB" id="A0A0D0BLV0"/>
<dbReference type="CDD" id="cd23428">
    <property type="entry name" value="beta-trefoil_Ricin_SPI"/>
    <property type="match status" value="1"/>
</dbReference>
<reference evidence="1 2" key="1">
    <citation type="submission" date="2014-04" db="EMBL/GenBank/DDBJ databases">
        <title>Evolutionary Origins and Diversification of the Mycorrhizal Mutualists.</title>
        <authorList>
            <consortium name="DOE Joint Genome Institute"/>
            <consortium name="Mycorrhizal Genomics Consortium"/>
            <person name="Kohler A."/>
            <person name="Kuo A."/>
            <person name="Nagy L.G."/>
            <person name="Floudas D."/>
            <person name="Copeland A."/>
            <person name="Barry K.W."/>
            <person name="Cichocki N."/>
            <person name="Veneault-Fourrey C."/>
            <person name="LaButti K."/>
            <person name="Lindquist E.A."/>
            <person name="Lipzen A."/>
            <person name="Lundell T."/>
            <person name="Morin E."/>
            <person name="Murat C."/>
            <person name="Riley R."/>
            <person name="Ohm R."/>
            <person name="Sun H."/>
            <person name="Tunlid A."/>
            <person name="Henrissat B."/>
            <person name="Grigoriev I.V."/>
            <person name="Hibbett D.S."/>
            <person name="Martin F."/>
        </authorList>
    </citation>
    <scope>NUCLEOTIDE SEQUENCE [LARGE SCALE GENOMIC DNA]</scope>
    <source>
        <strain evidence="1 2">FD-317 M1</strain>
    </source>
</reference>
<dbReference type="Gene3D" id="2.80.10.50">
    <property type="match status" value="1"/>
</dbReference>
<organism evidence="1 2">
    <name type="scientific">Collybiopsis luxurians FD-317 M1</name>
    <dbReference type="NCBI Taxonomy" id="944289"/>
    <lineage>
        <taxon>Eukaryota</taxon>
        <taxon>Fungi</taxon>
        <taxon>Dikarya</taxon>
        <taxon>Basidiomycota</taxon>
        <taxon>Agaricomycotina</taxon>
        <taxon>Agaricomycetes</taxon>
        <taxon>Agaricomycetidae</taxon>
        <taxon>Agaricales</taxon>
        <taxon>Marasmiineae</taxon>
        <taxon>Omphalotaceae</taxon>
        <taxon>Collybiopsis</taxon>
        <taxon>Collybiopsis luxurians</taxon>
    </lineage>
</organism>
<dbReference type="Proteomes" id="UP000053593">
    <property type="component" value="Unassembled WGS sequence"/>
</dbReference>
<dbReference type="EMBL" id="KN834803">
    <property type="protein sequence ID" value="KIK55786.1"/>
    <property type="molecule type" value="Genomic_DNA"/>
</dbReference>
<accession>A0A0D0BLV0</accession>
<dbReference type="OrthoDB" id="3439489at2759"/>
<sequence>MVWVILNNGKYVGRPLREDKSLNPKPIRILPRDAKPEEIGWELEGDSIGGYIAKIRGAPTAPGIPPAPNDKVFALLIDQDKAERWHFVPVPQHGLNQFIIVGHDQSNGKGWVAPREEGEQIDYRLLIVQPSYPPRYPPNEVFEIKQVVFD</sequence>
<name>A0A0D0BLV0_9AGAR</name>
<keyword evidence="2" id="KW-1185">Reference proteome</keyword>
<dbReference type="Pfam" id="PF16850">
    <property type="entry name" value="Inhibitor_I66"/>
    <property type="match status" value="1"/>
</dbReference>
<evidence type="ECO:0000313" key="2">
    <source>
        <dbReference type="Proteomes" id="UP000053593"/>
    </source>
</evidence>
<dbReference type="GO" id="GO:0004867">
    <property type="term" value="F:serine-type endopeptidase inhibitor activity"/>
    <property type="evidence" value="ECO:0007669"/>
    <property type="project" value="InterPro"/>
</dbReference>
<gene>
    <name evidence="1" type="ORF">GYMLUDRAFT_831764</name>
</gene>
<evidence type="ECO:0000313" key="1">
    <source>
        <dbReference type="EMBL" id="KIK55786.1"/>
    </source>
</evidence>
<dbReference type="HOGENOM" id="CLU_115968_3_1_1"/>
<proteinExistence type="predicted"/>